<dbReference type="AlphaFoldDB" id="D7DMM5"/>
<accession>D7DMM5</accession>
<organism evidence="1 2">
    <name type="scientific">Methylotenera versatilis (strain 301)</name>
    <dbReference type="NCBI Taxonomy" id="666681"/>
    <lineage>
        <taxon>Bacteria</taxon>
        <taxon>Pseudomonadati</taxon>
        <taxon>Pseudomonadota</taxon>
        <taxon>Betaproteobacteria</taxon>
        <taxon>Nitrosomonadales</taxon>
        <taxon>Methylophilaceae</taxon>
        <taxon>Methylotenera</taxon>
    </lineage>
</organism>
<dbReference type="RefSeq" id="WP_013149110.1">
    <property type="nucleotide sequence ID" value="NC_014207.1"/>
</dbReference>
<dbReference type="Proteomes" id="UP000000383">
    <property type="component" value="Chromosome"/>
</dbReference>
<keyword evidence="2" id="KW-1185">Reference proteome</keyword>
<reference evidence="1 2" key="2">
    <citation type="journal article" date="2011" name="J. Bacteriol.">
        <title>Genomes of three methylotrophs from a single niche uncover genetic and metabolic divergence of Methylophilaceae.</title>
        <authorList>
            <person name="Lapidus A."/>
            <person name="Clum A."/>
            <person name="Labutti K."/>
            <person name="Kaluzhnaya M.G."/>
            <person name="Lim S."/>
            <person name="Beck D.A."/>
            <person name="Glavina Del Rio T."/>
            <person name="Nolan M."/>
            <person name="Mavromatis K."/>
            <person name="Huntemann M."/>
            <person name="Lucas S."/>
            <person name="Lidstrom M.E."/>
            <person name="Ivanova N."/>
            <person name="Chistoserdova L."/>
        </authorList>
    </citation>
    <scope>NUCLEOTIDE SEQUENCE [LARGE SCALE GENOMIC DNA]</scope>
    <source>
        <strain evidence="1 2">301</strain>
    </source>
</reference>
<proteinExistence type="predicted"/>
<evidence type="ECO:0008006" key="3">
    <source>
        <dbReference type="Google" id="ProtNLM"/>
    </source>
</evidence>
<protein>
    <recommendedName>
        <fullName evidence="3">PilZ domain-containing protein</fullName>
    </recommendedName>
</protein>
<dbReference type="KEGG" id="meh:M301_2440"/>
<gene>
    <name evidence="1" type="ordered locus">M301_2440</name>
</gene>
<evidence type="ECO:0000313" key="2">
    <source>
        <dbReference type="Proteomes" id="UP000000383"/>
    </source>
</evidence>
<dbReference type="STRING" id="666681.M301_2440"/>
<dbReference type="OrthoDB" id="9123042at2"/>
<dbReference type="EMBL" id="CP002056">
    <property type="protein sequence ID" value="ADI30802.1"/>
    <property type="molecule type" value="Genomic_DNA"/>
</dbReference>
<dbReference type="HOGENOM" id="CLU_031627_1_0_4"/>
<reference evidence="2" key="1">
    <citation type="submission" date="2010-05" db="EMBL/GenBank/DDBJ databases">
        <title>Complete sequence of Methylotenera sp. 301.</title>
        <authorList>
            <person name="Lucas S."/>
            <person name="Copeland A."/>
            <person name="Lapidus A."/>
            <person name="Cheng J.-F."/>
            <person name="Bruce D."/>
            <person name="Goodwin L."/>
            <person name="Pitluck S."/>
            <person name="Clum A."/>
            <person name="Land M."/>
            <person name="Hauser L."/>
            <person name="Kyrpides N."/>
            <person name="Ivanova N."/>
            <person name="Chistoservova L."/>
            <person name="Kalyuzhnaya M."/>
            <person name="Woyke T."/>
        </authorList>
    </citation>
    <scope>NUCLEOTIDE SEQUENCE [LARGE SCALE GENOMIC DNA]</scope>
    <source>
        <strain evidence="2">301</strain>
    </source>
</reference>
<dbReference type="eggNOG" id="ENOG502Z85G">
    <property type="taxonomic scope" value="Bacteria"/>
</dbReference>
<sequence>MALNLNIPALKDNPIIIAETRPQKIGQSLLDHIAKNPLDIASHLHSELEILNRQKISPTNRVQALDAYRPLLISTVQALSEDYSNAALPLHDKAKLAAAAAESLWLELGYGYKLVLVDLQNQLIKLGTDKSSANAIQRAMHAVAEHALTYYQTYSTPPEHIWSDLHQLYFCAIKLGIQNVKVDEEKAVVGSTATIANTIENTYKHALLMSLADPQHLTQKNMRLAAEYLAFHVENAKISIVAPLEITTSCFIVNLSSNKPPVPYSKQKVAPNPDSDILLQTLDLVIGIHQDLNSLQNNQLPKDGGVPANANRDEYIDLLTYLIKHWGVTQKRIFNRTKSEGEIEIVTGIPAIHYFSSANVEHTANANIGKLQHSENMPEPSRWHVINISAIGMSVRRHATAEKNIRIGGLLGFKTKNEQHWSIGLVRWAACGSRDRLDIGVQLIAPRAQSAIAHIDKTGREEMVLLLPELVAVKQLATVIARVGTYQPARQLSITYNNSTHVIMLTKIVERSHHFERIQYSVIN</sequence>
<name>D7DMM5_METV0</name>
<evidence type="ECO:0000313" key="1">
    <source>
        <dbReference type="EMBL" id="ADI30802.1"/>
    </source>
</evidence>